<evidence type="ECO:0000313" key="7">
    <source>
        <dbReference type="EMBL" id="MCX8524302.1"/>
    </source>
</evidence>
<evidence type="ECO:0000256" key="4">
    <source>
        <dbReference type="ARBA" id="ARBA00023136"/>
    </source>
</evidence>
<sequence>MKNKFLISILSVSALALVGCTDLEELVIDESLEAQTTTPVESFIAPAYGPLPDAFTHVKNYGLQLISSDQAILPPRGSGNDWYDGGKYIELHQHTTTTTNVVVQQTWDAMRLMLSRTVTAIEKLQPLAATDPNAAKAVAEMRALRAYYNMLMLDYWGIAFKKDSTGQNSEILRRQEAISYIESEFLAVVNNLDNTKGPGRMSQASVNGFLAQLYLNAAVYRNPYGTPNFAAGDMDKVIEYTDKVINSGLFNLSPEYFAIFDDNNHSNKELIFAIDQRQDLATSHNRLGYWSLSGSQYPLAAFPKANGTDGPAITSDFYQTWVQAYGSTDPAQADARFYKENFTVPAALKNLTGVTPANDSDHYFLVNGATYEINRGIQRGIQWGLRNASNGQPFQPGTISGQYRIYPIIEQRNGFVNYVNHTLEIDLENPNNKDYTDGYRVSKYQFSRTSDSGRNRGNADIVLLRLADIYLMRAEAQLRKGNAGAALLDVNLVRASRTARPAVTPPALSSIDLNTLYRERGFEFYWEYSRRTDMIRFGHYEDPYTSKTNSDVRKRLFPIPQSAIDGASAEPGYLVQNEGY</sequence>
<evidence type="ECO:0000256" key="3">
    <source>
        <dbReference type="ARBA" id="ARBA00022729"/>
    </source>
</evidence>
<evidence type="ECO:0000256" key="1">
    <source>
        <dbReference type="ARBA" id="ARBA00004442"/>
    </source>
</evidence>
<dbReference type="InterPro" id="IPR011990">
    <property type="entry name" value="TPR-like_helical_dom_sf"/>
</dbReference>
<evidence type="ECO:0000313" key="8">
    <source>
        <dbReference type="Proteomes" id="UP001073122"/>
    </source>
</evidence>
<dbReference type="InterPro" id="IPR012944">
    <property type="entry name" value="SusD_RagB_dom"/>
</dbReference>
<evidence type="ECO:0000259" key="6">
    <source>
        <dbReference type="Pfam" id="PF07980"/>
    </source>
</evidence>
<proteinExistence type="inferred from homology"/>
<reference evidence="7" key="1">
    <citation type="submission" date="2022-10" db="EMBL/GenBank/DDBJ databases">
        <title>Chryseobacterium sp. nov., a novel bacterial species.</title>
        <authorList>
            <person name="Cao Y."/>
        </authorList>
    </citation>
    <scope>NUCLEOTIDE SEQUENCE</scope>
    <source>
        <strain evidence="7">CCTCC AB2015118</strain>
    </source>
</reference>
<evidence type="ECO:0000256" key="2">
    <source>
        <dbReference type="ARBA" id="ARBA00006275"/>
    </source>
</evidence>
<keyword evidence="4" id="KW-0472">Membrane</keyword>
<comment type="similarity">
    <text evidence="2">Belongs to the SusD family.</text>
</comment>
<accession>A0ABT3XQ90</accession>
<dbReference type="EMBL" id="JAOVZW010000011">
    <property type="protein sequence ID" value="MCX8524302.1"/>
    <property type="molecule type" value="Genomic_DNA"/>
</dbReference>
<dbReference type="Gene3D" id="1.25.40.390">
    <property type="match status" value="1"/>
</dbReference>
<name>A0ABT3XQ90_9FLAO</name>
<keyword evidence="8" id="KW-1185">Reference proteome</keyword>
<organism evidence="7 8">
    <name type="scientific">Chryseobacterium formosus</name>
    <dbReference type="NCBI Taxonomy" id="1537363"/>
    <lineage>
        <taxon>Bacteria</taxon>
        <taxon>Pseudomonadati</taxon>
        <taxon>Bacteroidota</taxon>
        <taxon>Flavobacteriia</taxon>
        <taxon>Flavobacteriales</taxon>
        <taxon>Weeksellaceae</taxon>
        <taxon>Chryseobacterium group</taxon>
        <taxon>Chryseobacterium</taxon>
    </lineage>
</organism>
<dbReference type="PROSITE" id="PS51257">
    <property type="entry name" value="PROKAR_LIPOPROTEIN"/>
    <property type="match status" value="1"/>
</dbReference>
<gene>
    <name evidence="7" type="ORF">OF897_10305</name>
</gene>
<feature type="domain" description="RagB/SusD" evidence="6">
    <location>
        <begin position="285"/>
        <end position="580"/>
    </location>
</feature>
<keyword evidence="3" id="KW-0732">Signal</keyword>
<dbReference type="Pfam" id="PF07980">
    <property type="entry name" value="SusD_RagB"/>
    <property type="match status" value="1"/>
</dbReference>
<comment type="subcellular location">
    <subcellularLocation>
        <location evidence="1">Cell outer membrane</location>
    </subcellularLocation>
</comment>
<evidence type="ECO:0000256" key="5">
    <source>
        <dbReference type="ARBA" id="ARBA00023237"/>
    </source>
</evidence>
<dbReference type="Proteomes" id="UP001073122">
    <property type="component" value="Unassembled WGS sequence"/>
</dbReference>
<comment type="caution">
    <text evidence="7">The sequence shown here is derived from an EMBL/GenBank/DDBJ whole genome shotgun (WGS) entry which is preliminary data.</text>
</comment>
<keyword evidence="5" id="KW-0998">Cell outer membrane</keyword>
<protein>
    <submittedName>
        <fullName evidence="7">RagB/SusD family nutrient uptake outer membrane protein</fullName>
    </submittedName>
</protein>
<dbReference type="SUPFAM" id="SSF48452">
    <property type="entry name" value="TPR-like"/>
    <property type="match status" value="1"/>
</dbReference>
<dbReference type="RefSeq" id="WP_267265605.1">
    <property type="nucleotide sequence ID" value="NZ_JAOVZW010000011.1"/>
</dbReference>